<organism evidence="2 4">
    <name type="scientific">Dracunculus medinensis</name>
    <name type="common">Guinea worm</name>
    <dbReference type="NCBI Taxonomy" id="318479"/>
    <lineage>
        <taxon>Eukaryota</taxon>
        <taxon>Metazoa</taxon>
        <taxon>Ecdysozoa</taxon>
        <taxon>Nematoda</taxon>
        <taxon>Chromadorea</taxon>
        <taxon>Rhabditida</taxon>
        <taxon>Spirurina</taxon>
        <taxon>Dracunculoidea</taxon>
        <taxon>Dracunculidae</taxon>
        <taxon>Dracunculus</taxon>
    </lineage>
</organism>
<dbReference type="Gene3D" id="3.40.50.1000">
    <property type="entry name" value="HAD superfamily/HAD-like"/>
    <property type="match status" value="1"/>
</dbReference>
<dbReference type="PANTHER" id="PTHR18901">
    <property type="entry name" value="2-DEOXYGLUCOSE-6-PHOSPHATE PHOSPHATASE 2"/>
    <property type="match status" value="1"/>
</dbReference>
<dbReference type="PANTHER" id="PTHR18901:SF38">
    <property type="entry name" value="PSEUDOURIDINE-5'-PHOSPHATASE"/>
    <property type="match status" value="1"/>
</dbReference>
<evidence type="ECO:0000313" key="1">
    <source>
        <dbReference type="EMBL" id="VDN57334.1"/>
    </source>
</evidence>
<dbReference type="InterPro" id="IPR006439">
    <property type="entry name" value="HAD-SF_hydro_IA"/>
</dbReference>
<dbReference type="AlphaFoldDB" id="A0A0N4U804"/>
<dbReference type="Proteomes" id="UP000274756">
    <property type="component" value="Unassembled WGS sequence"/>
</dbReference>
<reference evidence="1 3" key="2">
    <citation type="submission" date="2018-11" db="EMBL/GenBank/DDBJ databases">
        <authorList>
            <consortium name="Pathogen Informatics"/>
        </authorList>
    </citation>
    <scope>NUCLEOTIDE SEQUENCE [LARGE SCALE GENOMIC DNA]</scope>
</reference>
<dbReference type="InterPro" id="IPR041492">
    <property type="entry name" value="HAD_2"/>
</dbReference>
<protein>
    <submittedName>
        <fullName evidence="4">HAD hydrolase, family IA, variant 3</fullName>
    </submittedName>
</protein>
<dbReference type="InterPro" id="IPR036412">
    <property type="entry name" value="HAD-like_sf"/>
</dbReference>
<dbReference type="SFLD" id="SFLDS00003">
    <property type="entry name" value="Haloacid_Dehalogenase"/>
    <property type="match status" value="1"/>
</dbReference>
<evidence type="ECO:0000313" key="3">
    <source>
        <dbReference type="Proteomes" id="UP000274756"/>
    </source>
</evidence>
<dbReference type="GO" id="GO:0016791">
    <property type="term" value="F:phosphatase activity"/>
    <property type="evidence" value="ECO:0007669"/>
    <property type="project" value="TreeGrafter"/>
</dbReference>
<reference evidence="4" key="1">
    <citation type="submission" date="2017-02" db="UniProtKB">
        <authorList>
            <consortium name="WormBaseParasite"/>
        </authorList>
    </citation>
    <scope>IDENTIFICATION</scope>
</reference>
<dbReference type="InterPro" id="IPR023198">
    <property type="entry name" value="PGP-like_dom2"/>
</dbReference>
<accession>A0A0N4U804</accession>
<evidence type="ECO:0000313" key="2">
    <source>
        <dbReference type="Proteomes" id="UP000038040"/>
    </source>
</evidence>
<evidence type="ECO:0000313" key="4">
    <source>
        <dbReference type="WBParaSite" id="DME_0000314801-mRNA-1"/>
    </source>
</evidence>
<dbReference type="SUPFAM" id="SSF56784">
    <property type="entry name" value="HAD-like"/>
    <property type="match status" value="1"/>
</dbReference>
<dbReference type="InterPro" id="IPR023214">
    <property type="entry name" value="HAD_sf"/>
</dbReference>
<name>A0A0N4U804_DRAME</name>
<dbReference type="EMBL" id="UYYG01001159">
    <property type="protein sequence ID" value="VDN57334.1"/>
    <property type="molecule type" value="Genomic_DNA"/>
</dbReference>
<dbReference type="FunFam" id="3.40.50.1000:FF:000055">
    <property type="entry name" value="Haloacid dehalogenase-like hydrolase family protein"/>
    <property type="match status" value="1"/>
</dbReference>
<gene>
    <name evidence="1" type="ORF">DME_LOCUS7307</name>
</gene>
<sequence>MATNGSSCVTHVIFDLDGLLLDTEPIYFKVNEIILAQYGKKYTLELKVKTMGMPKNRAIAEAIEYVGLTGQISIDEYSTKYEEILRDLLPDNNLLPGAMRIVEYFHKNKIPLAICTGSCQYEYDMKMQKHKELDALIPFAVLTGDDPEVKHGKPDPDGFLVTMNRFKEKPSCAANVLVFEDSPNGVIAACRAGMQVVMVSDFSYYEPPEECKDRIVTMNSLEDFKPEQFGLPPFI</sequence>
<keyword evidence="3" id="KW-1185">Reference proteome</keyword>
<dbReference type="SFLD" id="SFLDG01129">
    <property type="entry name" value="C1.5:_HAD__Beta-PGM__Phosphata"/>
    <property type="match status" value="1"/>
</dbReference>
<dbReference type="Proteomes" id="UP000038040">
    <property type="component" value="Unplaced"/>
</dbReference>
<proteinExistence type="predicted"/>
<dbReference type="STRING" id="318479.A0A0N4U804"/>
<dbReference type="NCBIfam" id="TIGR01509">
    <property type="entry name" value="HAD-SF-IA-v3"/>
    <property type="match status" value="1"/>
</dbReference>
<dbReference type="WBParaSite" id="DME_0000314801-mRNA-1">
    <property type="protein sequence ID" value="DME_0000314801-mRNA-1"/>
    <property type="gene ID" value="DME_0000314801"/>
</dbReference>
<dbReference type="Gene3D" id="1.10.150.240">
    <property type="entry name" value="Putative phosphatase, domain 2"/>
    <property type="match status" value="1"/>
</dbReference>
<dbReference type="Pfam" id="PF13419">
    <property type="entry name" value="HAD_2"/>
    <property type="match status" value="1"/>
</dbReference>
<dbReference type="OrthoDB" id="40579at2759"/>